<feature type="domain" description="Zn(2)-C6 fungal-type" evidence="4">
    <location>
        <begin position="22"/>
        <end position="53"/>
    </location>
</feature>
<organism evidence="5 6">
    <name type="scientific">Colletotrichum chrysophilum</name>
    <dbReference type="NCBI Taxonomy" id="1836956"/>
    <lineage>
        <taxon>Eukaryota</taxon>
        <taxon>Fungi</taxon>
        <taxon>Dikarya</taxon>
        <taxon>Ascomycota</taxon>
        <taxon>Pezizomycotina</taxon>
        <taxon>Sordariomycetes</taxon>
        <taxon>Hypocreomycetidae</taxon>
        <taxon>Glomerellales</taxon>
        <taxon>Glomerellaceae</taxon>
        <taxon>Colletotrichum</taxon>
        <taxon>Colletotrichum gloeosporioides species complex</taxon>
    </lineage>
</organism>
<dbReference type="InterPro" id="IPR007219">
    <property type="entry name" value="XnlR_reg_dom"/>
</dbReference>
<evidence type="ECO:0000313" key="5">
    <source>
        <dbReference type="EMBL" id="KAK1848417.1"/>
    </source>
</evidence>
<dbReference type="GO" id="GO:0003677">
    <property type="term" value="F:DNA binding"/>
    <property type="evidence" value="ECO:0007669"/>
    <property type="project" value="InterPro"/>
</dbReference>
<keyword evidence="6" id="KW-1185">Reference proteome</keyword>
<dbReference type="GO" id="GO:0000981">
    <property type="term" value="F:DNA-binding transcription factor activity, RNA polymerase II-specific"/>
    <property type="evidence" value="ECO:0007669"/>
    <property type="project" value="InterPro"/>
</dbReference>
<evidence type="ECO:0000256" key="2">
    <source>
        <dbReference type="ARBA" id="ARBA00023242"/>
    </source>
</evidence>
<dbReference type="CDD" id="cd00067">
    <property type="entry name" value="GAL4"/>
    <property type="match status" value="1"/>
</dbReference>
<name>A0AAD9EI65_9PEZI</name>
<evidence type="ECO:0000313" key="6">
    <source>
        <dbReference type="Proteomes" id="UP001243330"/>
    </source>
</evidence>
<proteinExistence type="predicted"/>
<dbReference type="SMART" id="SM00066">
    <property type="entry name" value="GAL4"/>
    <property type="match status" value="1"/>
</dbReference>
<dbReference type="CDD" id="cd12148">
    <property type="entry name" value="fungal_TF_MHR"/>
    <property type="match status" value="1"/>
</dbReference>
<dbReference type="PROSITE" id="PS50048">
    <property type="entry name" value="ZN2_CY6_FUNGAL_2"/>
    <property type="match status" value="1"/>
</dbReference>
<dbReference type="Pfam" id="PF00172">
    <property type="entry name" value="Zn_clus"/>
    <property type="match status" value="1"/>
</dbReference>
<evidence type="ECO:0000256" key="1">
    <source>
        <dbReference type="ARBA" id="ARBA00022723"/>
    </source>
</evidence>
<dbReference type="InterPro" id="IPR001138">
    <property type="entry name" value="Zn2Cys6_DnaBD"/>
</dbReference>
<accession>A0AAD9EI65</accession>
<gene>
    <name evidence="5" type="ORF">CCHR01_08956</name>
</gene>
<comment type="caution">
    <text evidence="5">The sequence shown here is derived from an EMBL/GenBank/DDBJ whole genome shotgun (WGS) entry which is preliminary data.</text>
</comment>
<keyword evidence="2" id="KW-0539">Nucleus</keyword>
<sequence>MCPISDTNMIMETQKRKRTAVACHYCRRRKRKCDGRQPVCTLCEEANNSECEYPATEEHKRSIPVDQTAEILSRLQRLEQSFTHFASLPPTSHPQPDDHYTPTSHTYPPPSQNPSPESAFPSPGYGPLSVDPSLHIPSAAATPVAPPTEPCITAPMAIPMSHSTTTGSLLQSRSAKALLGDYPSDVFLRVESKRTLPEPLSLTPILLSQIVFPDIDAEEASSLVENFFDLVNPQHPILDRDDFEHIYRDVVGNPLQADLRAALVLVVLALGRAAVDTPDLTRDGWLPGVDMFTPALQVLLGTWFNSFGDTILLPQGLYLAALYYSYLSRPLQAWRLVHMASTSIQHYPIRHRSMRQPLEEMHTHQPVTRLCWAILVLECDIIAEHHLPRSGIDQVIENLPFPRCGNPPDPAMLSWLADLSARRLLNRIHHVMYDTASPTTNSATADTFASVSAELSHQLGAWYDLLPSAIKPDLHTASGTALSVDEAIMVLRYHAAGDIIFRPFLHQVCGMEGGAVAGEVVVENAKRCLGHCRGYLDVVEYRLKGSCGSLEIVLHSTLAVILLLTLASLSPVLAETVPDIDELQIKAISLVEKWAFPGSSIESMLSILRTMRSKYQILY</sequence>
<dbReference type="EMBL" id="JAQOWY010000172">
    <property type="protein sequence ID" value="KAK1848417.1"/>
    <property type="molecule type" value="Genomic_DNA"/>
</dbReference>
<dbReference type="Proteomes" id="UP001243330">
    <property type="component" value="Unassembled WGS sequence"/>
</dbReference>
<evidence type="ECO:0000256" key="3">
    <source>
        <dbReference type="SAM" id="MobiDB-lite"/>
    </source>
</evidence>
<dbReference type="Gene3D" id="4.10.240.10">
    <property type="entry name" value="Zn(2)-C6 fungal-type DNA-binding domain"/>
    <property type="match status" value="1"/>
</dbReference>
<dbReference type="GO" id="GO:0008270">
    <property type="term" value="F:zinc ion binding"/>
    <property type="evidence" value="ECO:0007669"/>
    <property type="project" value="InterPro"/>
</dbReference>
<evidence type="ECO:0000259" key="4">
    <source>
        <dbReference type="PROSITE" id="PS50048"/>
    </source>
</evidence>
<dbReference type="InterPro" id="IPR053181">
    <property type="entry name" value="EcdB-like_regulator"/>
</dbReference>
<keyword evidence="1" id="KW-0479">Metal-binding</keyword>
<dbReference type="Pfam" id="PF04082">
    <property type="entry name" value="Fungal_trans"/>
    <property type="match status" value="1"/>
</dbReference>
<protein>
    <submittedName>
        <fullName evidence="5">C6 finger domain-containing protein</fullName>
    </submittedName>
</protein>
<dbReference type="PROSITE" id="PS00463">
    <property type="entry name" value="ZN2_CY6_FUNGAL_1"/>
    <property type="match status" value="1"/>
</dbReference>
<reference evidence="5" key="1">
    <citation type="submission" date="2023-01" db="EMBL/GenBank/DDBJ databases">
        <title>Colletotrichum chrysophilum M932 genome sequence.</title>
        <authorList>
            <person name="Baroncelli R."/>
        </authorList>
    </citation>
    <scope>NUCLEOTIDE SEQUENCE</scope>
    <source>
        <strain evidence="5">M932</strain>
    </source>
</reference>
<dbReference type="SUPFAM" id="SSF57701">
    <property type="entry name" value="Zn2/Cys6 DNA-binding domain"/>
    <property type="match status" value="1"/>
</dbReference>
<feature type="region of interest" description="Disordered" evidence="3">
    <location>
        <begin position="86"/>
        <end position="126"/>
    </location>
</feature>
<dbReference type="PANTHER" id="PTHR47785">
    <property type="entry name" value="ZN(II)2CYS6 TRANSCRIPTION FACTOR (EUROFUNG)-RELATED-RELATED"/>
    <property type="match status" value="1"/>
</dbReference>
<dbReference type="InterPro" id="IPR036864">
    <property type="entry name" value="Zn2-C6_fun-type_DNA-bd_sf"/>
</dbReference>
<dbReference type="GO" id="GO:0006351">
    <property type="term" value="P:DNA-templated transcription"/>
    <property type="evidence" value="ECO:0007669"/>
    <property type="project" value="InterPro"/>
</dbReference>
<dbReference type="AlphaFoldDB" id="A0AAD9EI65"/>